<dbReference type="Proteomes" id="UP000281915">
    <property type="component" value="Unassembled WGS sequence"/>
</dbReference>
<comment type="caution">
    <text evidence="2">The sequence shown here is derived from an EMBL/GenBank/DDBJ whole genome shotgun (WGS) entry which is preliminary data.</text>
</comment>
<dbReference type="AlphaFoldDB" id="A0A3M8DCP2"/>
<name>A0A3M8DCP2_9BACL</name>
<feature type="domain" description="Cell wall elongation regulator TseB-like" evidence="1">
    <location>
        <begin position="43"/>
        <end position="81"/>
    </location>
</feature>
<sequence>MVVRWIIGIIAALLVFVVGWAYHLASSVIQERNDFESQVRQWVSKRTTIQEIEEIDEYRGKQSYAVVTGKNQAGTPVIAWLTEEHAVMDRLDLAVPKKSVEEAVKKSYPQSQITRIVPGMDGEQRFWEVTMEDQDGRFHYLHFNLYTGELLTSYVLSPA</sequence>
<dbReference type="InterPro" id="IPR046350">
    <property type="entry name" value="Cystatin_sf"/>
</dbReference>
<dbReference type="SUPFAM" id="SSF54403">
    <property type="entry name" value="Cystatin/monellin"/>
    <property type="match status" value="2"/>
</dbReference>
<proteinExistence type="predicted"/>
<protein>
    <recommendedName>
        <fullName evidence="1">Cell wall elongation regulator TseB-like domain-containing protein</fullName>
    </recommendedName>
</protein>
<reference evidence="2 3" key="1">
    <citation type="submission" date="2018-10" db="EMBL/GenBank/DDBJ databases">
        <title>Phylogenomics of Brevibacillus.</title>
        <authorList>
            <person name="Dunlap C."/>
        </authorList>
    </citation>
    <scope>NUCLEOTIDE SEQUENCE [LARGE SCALE GENOMIC DNA]</scope>
    <source>
        <strain evidence="2 3">JCM 15085</strain>
    </source>
</reference>
<evidence type="ECO:0000313" key="3">
    <source>
        <dbReference type="Proteomes" id="UP000281915"/>
    </source>
</evidence>
<gene>
    <name evidence="2" type="ORF">EDM58_04755</name>
</gene>
<dbReference type="Pfam" id="PF17881">
    <property type="entry name" value="TseB"/>
    <property type="match status" value="1"/>
</dbReference>
<dbReference type="RefSeq" id="WP_122912337.1">
    <property type="nucleotide sequence ID" value="NZ_RHHT01000005.1"/>
</dbReference>
<accession>A0A3M8DCP2</accession>
<organism evidence="2 3">
    <name type="scientific">Brevibacillus panacihumi</name>
    <dbReference type="NCBI Taxonomy" id="497735"/>
    <lineage>
        <taxon>Bacteria</taxon>
        <taxon>Bacillati</taxon>
        <taxon>Bacillota</taxon>
        <taxon>Bacilli</taxon>
        <taxon>Bacillales</taxon>
        <taxon>Paenibacillaceae</taxon>
        <taxon>Brevibacillus</taxon>
    </lineage>
</organism>
<dbReference type="InterPro" id="IPR041401">
    <property type="entry name" value="TseB-like_dom"/>
</dbReference>
<dbReference type="EMBL" id="RHHT01000005">
    <property type="protein sequence ID" value="RNB84987.1"/>
    <property type="molecule type" value="Genomic_DNA"/>
</dbReference>
<evidence type="ECO:0000313" key="2">
    <source>
        <dbReference type="EMBL" id="RNB84987.1"/>
    </source>
</evidence>
<evidence type="ECO:0000259" key="1">
    <source>
        <dbReference type="Pfam" id="PF17881"/>
    </source>
</evidence>
<dbReference type="Gene3D" id="3.10.450.40">
    <property type="match status" value="2"/>
</dbReference>